<comment type="subcellular location">
    <subcellularLocation>
        <location evidence="1">Membrane</location>
        <topology evidence="1">Single-pass membrane protein</topology>
    </subcellularLocation>
</comment>
<keyword evidence="5 20" id="KW-0732">Signal</keyword>
<dbReference type="SUPFAM" id="SSF81296">
    <property type="entry name" value="E set domains"/>
    <property type="match status" value="1"/>
</dbReference>
<feature type="region of interest" description="Disordered" evidence="18">
    <location>
        <begin position="986"/>
        <end position="1008"/>
    </location>
</feature>
<dbReference type="GeneID" id="100908908"/>
<dbReference type="GO" id="GO:0005524">
    <property type="term" value="F:ATP binding"/>
    <property type="evidence" value="ECO:0007669"/>
    <property type="project" value="UniProtKB-UniRule"/>
</dbReference>
<dbReference type="Gene3D" id="2.130.10.10">
    <property type="entry name" value="YVTN repeat-like/Quinoprotein amine dehydrogenase"/>
    <property type="match status" value="1"/>
</dbReference>
<feature type="binding site" evidence="17">
    <location>
        <position position="1066"/>
    </location>
    <ligand>
        <name>ATP</name>
        <dbReference type="ChEBI" id="CHEBI:30616"/>
    </ligand>
</feature>
<dbReference type="KEGG" id="goe:100908908"/>
<keyword evidence="9 17" id="KW-0067">ATP-binding</keyword>
<keyword evidence="14 23" id="KW-0675">Receptor</keyword>
<dbReference type="InterPro" id="IPR000719">
    <property type="entry name" value="Prot_kinase_dom"/>
</dbReference>
<dbReference type="InterPro" id="IPR020635">
    <property type="entry name" value="Tyr_kinase_cat_dom"/>
</dbReference>
<keyword evidence="11 19" id="KW-1133">Transmembrane helix</keyword>
<evidence type="ECO:0000256" key="12">
    <source>
        <dbReference type="ARBA" id="ARBA00023136"/>
    </source>
</evidence>
<keyword evidence="12 19" id="KW-0472">Membrane</keyword>
<dbReference type="GO" id="GO:0007169">
    <property type="term" value="P:cell surface receptor protein tyrosine kinase signaling pathway"/>
    <property type="evidence" value="ECO:0007669"/>
    <property type="project" value="TreeGrafter"/>
</dbReference>
<keyword evidence="8" id="KW-0418">Kinase</keyword>
<evidence type="ECO:0000256" key="5">
    <source>
        <dbReference type="ARBA" id="ARBA00022729"/>
    </source>
</evidence>
<dbReference type="Pfam" id="PF01833">
    <property type="entry name" value="TIG"/>
    <property type="match status" value="2"/>
</dbReference>
<dbReference type="GO" id="GO:0016477">
    <property type="term" value="P:cell migration"/>
    <property type="evidence" value="ECO:0007669"/>
    <property type="project" value="TreeGrafter"/>
</dbReference>
<dbReference type="InterPro" id="IPR015943">
    <property type="entry name" value="WD40/YVTN_repeat-like_dom_sf"/>
</dbReference>
<dbReference type="PANTHER" id="PTHR24416">
    <property type="entry name" value="TYROSINE-PROTEIN KINASE RECEPTOR"/>
    <property type="match status" value="1"/>
</dbReference>
<evidence type="ECO:0000256" key="2">
    <source>
        <dbReference type="ARBA" id="ARBA00011902"/>
    </source>
</evidence>
<evidence type="ECO:0000256" key="18">
    <source>
        <dbReference type="SAM" id="MobiDB-lite"/>
    </source>
</evidence>
<dbReference type="InterPro" id="IPR001627">
    <property type="entry name" value="Semap_dom"/>
</dbReference>
<dbReference type="GO" id="GO:0043235">
    <property type="term" value="C:receptor complex"/>
    <property type="evidence" value="ECO:0007669"/>
    <property type="project" value="TreeGrafter"/>
</dbReference>
<protein>
    <recommendedName>
        <fullName evidence="2">receptor protein-tyrosine kinase</fullName>
        <ecNumber evidence="2">2.7.10.1</ecNumber>
    </recommendedName>
</protein>
<evidence type="ECO:0000256" key="4">
    <source>
        <dbReference type="ARBA" id="ARBA00022692"/>
    </source>
</evidence>
<dbReference type="Gene3D" id="2.60.40.10">
    <property type="entry name" value="Immunoglobulins"/>
    <property type="match status" value="1"/>
</dbReference>
<evidence type="ECO:0000256" key="9">
    <source>
        <dbReference type="ARBA" id="ARBA00022840"/>
    </source>
</evidence>
<dbReference type="GO" id="GO:0007399">
    <property type="term" value="P:nervous system development"/>
    <property type="evidence" value="ECO:0007669"/>
    <property type="project" value="TreeGrafter"/>
</dbReference>
<evidence type="ECO:0000313" key="23">
    <source>
        <dbReference type="RefSeq" id="XP_003738572.1"/>
    </source>
</evidence>
<feature type="transmembrane region" description="Helical" evidence="19">
    <location>
        <begin position="942"/>
        <end position="966"/>
    </location>
</feature>
<feature type="signal peptide" evidence="20">
    <location>
        <begin position="1"/>
        <end position="18"/>
    </location>
</feature>
<dbReference type="InterPro" id="IPR036352">
    <property type="entry name" value="Semap_dom_sf"/>
</dbReference>
<dbReference type="GO" id="GO:0004714">
    <property type="term" value="F:transmembrane receptor protein tyrosine kinase activity"/>
    <property type="evidence" value="ECO:0007669"/>
    <property type="project" value="UniProtKB-EC"/>
</dbReference>
<dbReference type="InterPro" id="IPR014756">
    <property type="entry name" value="Ig_E-set"/>
</dbReference>
<evidence type="ECO:0000256" key="17">
    <source>
        <dbReference type="PROSITE-ProRule" id="PRU10141"/>
    </source>
</evidence>
<evidence type="ECO:0000256" key="11">
    <source>
        <dbReference type="ARBA" id="ARBA00022989"/>
    </source>
</evidence>
<dbReference type="Gene3D" id="1.10.510.10">
    <property type="entry name" value="Transferase(Phosphotransferase) domain 1"/>
    <property type="match status" value="1"/>
</dbReference>
<evidence type="ECO:0000256" key="1">
    <source>
        <dbReference type="ARBA" id="ARBA00004167"/>
    </source>
</evidence>
<evidence type="ECO:0000256" key="20">
    <source>
        <dbReference type="SAM" id="SignalP"/>
    </source>
</evidence>
<dbReference type="SMART" id="SM00630">
    <property type="entry name" value="Sema"/>
    <property type="match status" value="1"/>
</dbReference>
<evidence type="ECO:0000256" key="13">
    <source>
        <dbReference type="ARBA" id="ARBA00023137"/>
    </source>
</evidence>
<evidence type="ECO:0000259" key="21">
    <source>
        <dbReference type="PROSITE" id="PS50011"/>
    </source>
</evidence>
<keyword evidence="22" id="KW-1185">Reference proteome</keyword>
<dbReference type="CDD" id="cd00603">
    <property type="entry name" value="IPT_PCSR"/>
    <property type="match status" value="1"/>
</dbReference>
<comment type="catalytic activity">
    <reaction evidence="16">
        <text>L-tyrosyl-[protein] + ATP = O-phospho-L-tyrosyl-[protein] + ADP + H(+)</text>
        <dbReference type="Rhea" id="RHEA:10596"/>
        <dbReference type="Rhea" id="RHEA-COMP:10136"/>
        <dbReference type="Rhea" id="RHEA-COMP:20101"/>
        <dbReference type="ChEBI" id="CHEBI:15378"/>
        <dbReference type="ChEBI" id="CHEBI:30616"/>
        <dbReference type="ChEBI" id="CHEBI:46858"/>
        <dbReference type="ChEBI" id="CHEBI:61978"/>
        <dbReference type="ChEBI" id="CHEBI:456216"/>
        <dbReference type="EC" id="2.7.10.1"/>
    </reaction>
</comment>
<dbReference type="InterPro" id="IPR002909">
    <property type="entry name" value="IPT_dom"/>
</dbReference>
<dbReference type="Gene3D" id="3.30.200.20">
    <property type="entry name" value="Phosphorylase Kinase, domain 1"/>
    <property type="match status" value="1"/>
</dbReference>
<dbReference type="InterPro" id="IPR050122">
    <property type="entry name" value="RTK"/>
</dbReference>
<dbReference type="Pfam" id="PF07714">
    <property type="entry name" value="PK_Tyr_Ser-Thr"/>
    <property type="match status" value="1"/>
</dbReference>
<keyword evidence="6" id="KW-0677">Repeat</keyword>
<dbReference type="InterPro" id="IPR001245">
    <property type="entry name" value="Ser-Thr/Tyr_kinase_cat_dom"/>
</dbReference>
<keyword evidence="13" id="KW-0829">Tyrosine-protein kinase</keyword>
<evidence type="ECO:0000256" key="7">
    <source>
        <dbReference type="ARBA" id="ARBA00022741"/>
    </source>
</evidence>
<dbReference type="FunFam" id="1.10.510.10:FF:000554">
    <property type="entry name" value="Predicted protein"/>
    <property type="match status" value="1"/>
</dbReference>
<evidence type="ECO:0000256" key="6">
    <source>
        <dbReference type="ARBA" id="ARBA00022737"/>
    </source>
</evidence>
<dbReference type="SMART" id="SM00429">
    <property type="entry name" value="IPT"/>
    <property type="match status" value="1"/>
</dbReference>
<gene>
    <name evidence="23" type="primary">LOC100908908</name>
</gene>
<sequence length="1316" mass="147610">MRWFVAIVLCCAAQRVRAQQPVRVDTLNNTKIDKVGIVHEQLWAAGGGSVFIYKNSKWSPAFRNNGEGEAYAMGAITTSSHDTTTTRNKDATNLGIVCFARDRGLCSVYDPESNRAFSLDDNQARDFAAPGTLLTLLQDHARGTPLLIAVNQNATPVNEVPLQLAELSSEEFQAKMKSDAVKLSLKPYTVDNRGRNDSFAIRFRGWKSYFPPIHYLYSFQHHGFVYIVTVQPAIDSQTFRYETRIARFCLQDDSMTTYAEVPVRCKTPSYVFEVAVHARMVHHMNQFLLFMSMGSTEQGARYSRDKSAICVFNIEDLDEKFRSTIDSCNFGGAEAGVRKIKYYQEFRGSGPLRCEQTDRRQDFCSSNKRNKYIISMTEFEGDVVYANSKKAPLDVTYIYNATRILSAPVGVLTAFEIEPPETPTSTDPLFIWAVDHRGQIHRILYITKSTESTHSESMLLITVPRPIAKNGYEVESVHYENRTMFVIDKSVVEIYAADQCSLFLNCGDCLNPRAITRSHVSCIWENDRCVHSEDLSKLDSAFCRPAVMEKSPFSGPQRGGTRFKIRGFDLGDSASVRVMFGDQRCRIISWDNMTGICEVPPDRDSKTKVDITLNVKDHKHDARMKTYPIATDGAEKLGTFTYYSVEFFGVHPSFGPRKGATHLRISGQNIGRSGQSAQYGLFGSGDQLICKDFVVRSGSELSCNTTEYFGPEKGRGESFNLVLKIDGVSYEAVERPEYSQVFVYEPNPANIKLSPLTKTNFYAKGSRSYPIMFVGENLDSGAFPTILVTPLGHQNQLEAPCLSNVTDMSCNVPPLSEKLVLEQPLPATVTLRIDGFAFNPPSFRITYYPNATIILNDGEKFVIDSDGPKKISIRGKNLLPLNREEVEILVDDQLCEIGTIEDNMIECHSESLRAGDYSIQVDVAGRKYSAFMSTIVTAGNGLGAAAVAAIVVSCLIVLIALTFLALRYVPLREKFVENEPVVQYTPENDGYLRPDNDRNTASDNERLLPTIPPDPDIINLLSEEGLLMDFSCIQVGSLIGRGQFGCVYRGILKRDKLSEEEPVAVKTLQQRGLTSNDANVFLKEALRMKDFNHQNVLRLIGVSFDNNNSTDPMIIVPFMANGDLLTYIRNQDNKPTVKDLITFGANIALGMSYLTTQKFVHRDLAARNCMLGEDLIVRVADFGLSRDVYETSYYSCDNTKTKLPVKWMAIESLKEGVYSHKSDVWSYGVVLWELMTRGCVPLPNVDNWEVQNWLISGRRMLKPSFCPDALYEIMLACWDEDPKKRPTFSQLVKDVPNVIHTIETASRNQIPSYVNL</sequence>
<dbReference type="EC" id="2.7.10.1" evidence="2"/>
<feature type="domain" description="Protein kinase" evidence="21">
    <location>
        <begin position="1033"/>
        <end position="1298"/>
    </location>
</feature>
<keyword evidence="4 19" id="KW-0812">Transmembrane</keyword>
<dbReference type="InterPro" id="IPR013783">
    <property type="entry name" value="Ig-like_fold"/>
</dbReference>
<dbReference type="PRINTS" id="PR00109">
    <property type="entry name" value="TYRKINASE"/>
</dbReference>
<dbReference type="SUPFAM" id="SSF56112">
    <property type="entry name" value="Protein kinase-like (PK-like)"/>
    <property type="match status" value="1"/>
</dbReference>
<evidence type="ECO:0000256" key="19">
    <source>
        <dbReference type="SAM" id="Phobius"/>
    </source>
</evidence>
<evidence type="ECO:0000256" key="16">
    <source>
        <dbReference type="ARBA" id="ARBA00051243"/>
    </source>
</evidence>
<dbReference type="SUPFAM" id="SSF101912">
    <property type="entry name" value="Sema domain"/>
    <property type="match status" value="1"/>
</dbReference>
<evidence type="ECO:0000256" key="14">
    <source>
        <dbReference type="ARBA" id="ARBA00023170"/>
    </source>
</evidence>
<accession>A0AAJ6QNE4</accession>
<evidence type="ECO:0000256" key="15">
    <source>
        <dbReference type="ARBA" id="ARBA00023180"/>
    </source>
</evidence>
<reference evidence="23" key="1">
    <citation type="submission" date="2025-08" db="UniProtKB">
        <authorList>
            <consortium name="RefSeq"/>
        </authorList>
    </citation>
    <scope>IDENTIFICATION</scope>
</reference>
<feature type="compositionally biased region" description="Basic and acidic residues" evidence="18">
    <location>
        <begin position="990"/>
        <end position="1006"/>
    </location>
</feature>
<organism evidence="22 23">
    <name type="scientific">Galendromus occidentalis</name>
    <name type="common">western predatory mite</name>
    <dbReference type="NCBI Taxonomy" id="34638"/>
    <lineage>
        <taxon>Eukaryota</taxon>
        <taxon>Metazoa</taxon>
        <taxon>Ecdysozoa</taxon>
        <taxon>Arthropoda</taxon>
        <taxon>Chelicerata</taxon>
        <taxon>Arachnida</taxon>
        <taxon>Acari</taxon>
        <taxon>Parasitiformes</taxon>
        <taxon>Mesostigmata</taxon>
        <taxon>Gamasina</taxon>
        <taxon>Phytoseioidea</taxon>
        <taxon>Phytoseiidae</taxon>
        <taxon>Typhlodrominae</taxon>
        <taxon>Galendromus</taxon>
    </lineage>
</organism>
<dbReference type="PROSITE" id="PS00107">
    <property type="entry name" value="PROTEIN_KINASE_ATP"/>
    <property type="match status" value="1"/>
</dbReference>
<evidence type="ECO:0000256" key="3">
    <source>
        <dbReference type="ARBA" id="ARBA00022679"/>
    </source>
</evidence>
<evidence type="ECO:0000256" key="10">
    <source>
        <dbReference type="ARBA" id="ARBA00022843"/>
    </source>
</evidence>
<dbReference type="Proteomes" id="UP000694867">
    <property type="component" value="Unplaced"/>
</dbReference>
<keyword evidence="10" id="KW-0832">Ubl conjugation</keyword>
<evidence type="ECO:0000313" key="22">
    <source>
        <dbReference type="Proteomes" id="UP000694867"/>
    </source>
</evidence>
<dbReference type="PANTHER" id="PTHR24416:SF564">
    <property type="entry name" value="MACROPHAGE-STIMULATING PROTEIN RECEPTOR"/>
    <property type="match status" value="1"/>
</dbReference>
<dbReference type="GO" id="GO:0005886">
    <property type="term" value="C:plasma membrane"/>
    <property type="evidence" value="ECO:0007669"/>
    <property type="project" value="TreeGrafter"/>
</dbReference>
<dbReference type="PROSITE" id="PS00109">
    <property type="entry name" value="PROTEIN_KINASE_TYR"/>
    <property type="match status" value="1"/>
</dbReference>
<dbReference type="PROSITE" id="PS50011">
    <property type="entry name" value="PROTEIN_KINASE_DOM"/>
    <property type="match status" value="1"/>
</dbReference>
<dbReference type="InterPro" id="IPR011009">
    <property type="entry name" value="Kinase-like_dom_sf"/>
</dbReference>
<dbReference type="SMART" id="SM00219">
    <property type="entry name" value="TyrKc"/>
    <property type="match status" value="1"/>
</dbReference>
<dbReference type="InterPro" id="IPR017441">
    <property type="entry name" value="Protein_kinase_ATP_BS"/>
</dbReference>
<name>A0AAJ6QNE4_9ACAR</name>
<dbReference type="InterPro" id="IPR008266">
    <property type="entry name" value="Tyr_kinase_AS"/>
</dbReference>
<feature type="chain" id="PRO_5042499638" description="receptor protein-tyrosine kinase" evidence="20">
    <location>
        <begin position="19"/>
        <end position="1316"/>
    </location>
</feature>
<dbReference type="RefSeq" id="XP_003738572.1">
    <property type="nucleotide sequence ID" value="XM_003738524.1"/>
</dbReference>
<proteinExistence type="predicted"/>
<keyword evidence="15" id="KW-0325">Glycoprotein</keyword>
<evidence type="ECO:0000256" key="8">
    <source>
        <dbReference type="ARBA" id="ARBA00022777"/>
    </source>
</evidence>
<keyword evidence="3" id="KW-0808">Transferase</keyword>
<keyword evidence="7 17" id="KW-0547">Nucleotide-binding</keyword>
<dbReference type="CDD" id="cd00192">
    <property type="entry name" value="PTKc"/>
    <property type="match status" value="1"/>
</dbReference>